<keyword evidence="1" id="KW-0472">Membrane</keyword>
<dbReference type="Pfam" id="PF01569">
    <property type="entry name" value="PAP2"/>
    <property type="match status" value="1"/>
</dbReference>
<feature type="domain" description="Phosphatidic acid phosphatase type 2/haloperoxidase" evidence="2">
    <location>
        <begin position="60"/>
        <end position="164"/>
    </location>
</feature>
<feature type="transmembrane region" description="Helical" evidence="1">
    <location>
        <begin position="29"/>
        <end position="48"/>
    </location>
</feature>
<proteinExistence type="predicted"/>
<feature type="transmembrane region" description="Helical" evidence="1">
    <location>
        <begin position="126"/>
        <end position="143"/>
    </location>
</feature>
<keyword evidence="4" id="KW-1185">Reference proteome</keyword>
<evidence type="ECO:0000313" key="4">
    <source>
        <dbReference type="Proteomes" id="UP000199309"/>
    </source>
</evidence>
<dbReference type="InterPro" id="IPR000326">
    <property type="entry name" value="PAP2/HPO"/>
</dbReference>
<dbReference type="STRING" id="349095.SAMN05660299_00677"/>
<evidence type="ECO:0000256" key="1">
    <source>
        <dbReference type="SAM" id="Phobius"/>
    </source>
</evidence>
<keyword evidence="1" id="KW-0812">Transmembrane</keyword>
<dbReference type="AlphaFoldDB" id="A0A1G9SEV6"/>
<dbReference type="InterPro" id="IPR033879">
    <property type="entry name" value="UPP_Pase"/>
</dbReference>
<dbReference type="InterPro" id="IPR036938">
    <property type="entry name" value="PAP2/HPO_sf"/>
</dbReference>
<gene>
    <name evidence="3" type="ORF">SAMN05660299_00677</name>
</gene>
<dbReference type="EMBL" id="FNHQ01000005">
    <property type="protein sequence ID" value="SDM33325.1"/>
    <property type="molecule type" value="Genomic_DNA"/>
</dbReference>
<reference evidence="3 4" key="1">
    <citation type="submission" date="2016-10" db="EMBL/GenBank/DDBJ databases">
        <authorList>
            <person name="de Groot N.N."/>
        </authorList>
    </citation>
    <scope>NUCLEOTIDE SEQUENCE [LARGE SCALE GENOMIC DNA]</scope>
    <source>
        <strain evidence="3 4">DSM 16981</strain>
    </source>
</reference>
<dbReference type="PANTHER" id="PTHR14969">
    <property type="entry name" value="SPHINGOSINE-1-PHOSPHATE PHOSPHOHYDROLASE"/>
    <property type="match status" value="1"/>
</dbReference>
<protein>
    <submittedName>
        <fullName evidence="3">Undecaprenyl-diphosphatase</fullName>
    </submittedName>
</protein>
<feature type="transmembrane region" description="Helical" evidence="1">
    <location>
        <begin position="60"/>
        <end position="79"/>
    </location>
</feature>
<dbReference type="GO" id="GO:0050380">
    <property type="term" value="F:undecaprenyl-diphosphatase activity"/>
    <property type="evidence" value="ECO:0007669"/>
    <property type="project" value="InterPro"/>
</dbReference>
<dbReference type="SUPFAM" id="SSF48317">
    <property type="entry name" value="Acid phosphatase/Vanadium-dependent haloperoxidase"/>
    <property type="match status" value="1"/>
</dbReference>
<dbReference type="PANTHER" id="PTHR14969:SF58">
    <property type="entry name" value="UNDECAPRENYL-DIPHOSPHATASE BCRC"/>
    <property type="match status" value="1"/>
</dbReference>
<evidence type="ECO:0000313" key="3">
    <source>
        <dbReference type="EMBL" id="SDM33325.1"/>
    </source>
</evidence>
<dbReference type="GO" id="GO:0005886">
    <property type="term" value="C:plasma membrane"/>
    <property type="evidence" value="ECO:0007669"/>
    <property type="project" value="InterPro"/>
</dbReference>
<organism evidence="3 4">
    <name type="scientific">Megasphaera paucivorans</name>
    <dbReference type="NCBI Taxonomy" id="349095"/>
    <lineage>
        <taxon>Bacteria</taxon>
        <taxon>Bacillati</taxon>
        <taxon>Bacillota</taxon>
        <taxon>Negativicutes</taxon>
        <taxon>Veillonellales</taxon>
        <taxon>Veillonellaceae</taxon>
        <taxon>Megasphaera</taxon>
    </lineage>
</organism>
<feature type="transmembrane region" description="Helical" evidence="1">
    <location>
        <begin position="149"/>
        <end position="167"/>
    </location>
</feature>
<keyword evidence="1" id="KW-1133">Transmembrane helix</keyword>
<sequence>MNYEVFTLINGAAGNIYLLDIIMKACTEYVPIVFILILMGMYGMGVFYKNSHLRQQAFATGVYVILSLFITLCIGRVYYENRPFVDHKVNMLLPHVPDAGFPSDHAVGTMSIAMGILYSSPWVGRLLFILSILVGVSRIYVGHHYPMDVLGGFIIVWCTSIVYHRYLGTMVMIAYQRIERFVLTKCRRYHLG</sequence>
<dbReference type="Gene3D" id="1.20.144.10">
    <property type="entry name" value="Phosphatidic acid phosphatase type 2/haloperoxidase"/>
    <property type="match status" value="1"/>
</dbReference>
<name>A0A1G9SEV6_9FIRM</name>
<dbReference type="SMART" id="SM00014">
    <property type="entry name" value="acidPPc"/>
    <property type="match status" value="1"/>
</dbReference>
<dbReference type="OrthoDB" id="9789113at2"/>
<accession>A0A1G9SEV6</accession>
<dbReference type="CDD" id="cd03385">
    <property type="entry name" value="PAP2_BcrC_like"/>
    <property type="match status" value="1"/>
</dbReference>
<evidence type="ECO:0000259" key="2">
    <source>
        <dbReference type="SMART" id="SM00014"/>
    </source>
</evidence>
<dbReference type="RefSeq" id="WP_091648152.1">
    <property type="nucleotide sequence ID" value="NZ_FNHQ01000005.1"/>
</dbReference>
<dbReference type="Proteomes" id="UP000199309">
    <property type="component" value="Unassembled WGS sequence"/>
</dbReference>